<sequence length="196" mass="20211">MASPSAWRRGWWAAALLGAGLALALPADNLQIESRVTEVRALPAQALDLDTAATGGNRHGAHHTGQQHGGGGGGHHGHVGYLRTQDSKGDHGYQKFDSFHKKNGDAYGFETHSAFGKADAKKYGDHEGAGTEHEGHYAGFGGGGDGGHFAGHYTGGEGGDGDGGHHFEEHYSSGGDGDGSHAGYSSGGNEGFHDFH</sequence>
<feature type="chain" id="PRO_5042869534" description="Accessory gland protein" evidence="2">
    <location>
        <begin position="25"/>
        <end position="196"/>
    </location>
</feature>
<feature type="region of interest" description="Disordered" evidence="1">
    <location>
        <begin position="52"/>
        <end position="87"/>
    </location>
</feature>
<evidence type="ECO:0000256" key="1">
    <source>
        <dbReference type="SAM" id="MobiDB-lite"/>
    </source>
</evidence>
<feature type="signal peptide" evidence="2">
    <location>
        <begin position="1"/>
        <end position="24"/>
    </location>
</feature>
<evidence type="ECO:0000313" key="3">
    <source>
        <dbReference type="EMBL" id="KAK7867989.1"/>
    </source>
</evidence>
<protein>
    <recommendedName>
        <fullName evidence="5">Accessory gland protein</fullName>
    </recommendedName>
</protein>
<keyword evidence="2" id="KW-0732">Signal</keyword>
<feature type="compositionally biased region" description="Basic and acidic residues" evidence="1">
    <location>
        <begin position="162"/>
        <end position="171"/>
    </location>
</feature>
<dbReference type="AlphaFoldDB" id="A0AAN9Z9X0"/>
<gene>
    <name evidence="3" type="ORF">R5R35_014771</name>
</gene>
<dbReference type="EMBL" id="JAZDUA010000103">
    <property type="protein sequence ID" value="KAK7867989.1"/>
    <property type="molecule type" value="Genomic_DNA"/>
</dbReference>
<comment type="caution">
    <text evidence="3">The sequence shown here is derived from an EMBL/GenBank/DDBJ whole genome shotgun (WGS) entry which is preliminary data.</text>
</comment>
<reference evidence="3 4" key="1">
    <citation type="submission" date="2024-03" db="EMBL/GenBank/DDBJ databases">
        <title>The genome assembly and annotation of the cricket Gryllus longicercus Weissman &amp; Gray.</title>
        <authorList>
            <person name="Szrajer S."/>
            <person name="Gray D."/>
            <person name="Ylla G."/>
        </authorList>
    </citation>
    <scope>NUCLEOTIDE SEQUENCE [LARGE SCALE GENOMIC DNA]</scope>
    <source>
        <strain evidence="3">DAG 2021-001</strain>
        <tissue evidence="3">Whole body minus gut</tissue>
    </source>
</reference>
<proteinExistence type="predicted"/>
<feature type="region of interest" description="Disordered" evidence="1">
    <location>
        <begin position="151"/>
        <end position="196"/>
    </location>
</feature>
<evidence type="ECO:0008006" key="5">
    <source>
        <dbReference type="Google" id="ProtNLM"/>
    </source>
</evidence>
<dbReference type="Proteomes" id="UP001378592">
    <property type="component" value="Unassembled WGS sequence"/>
</dbReference>
<accession>A0AAN9Z9X0</accession>
<name>A0AAN9Z9X0_9ORTH</name>
<organism evidence="3 4">
    <name type="scientific">Gryllus longicercus</name>
    <dbReference type="NCBI Taxonomy" id="2509291"/>
    <lineage>
        <taxon>Eukaryota</taxon>
        <taxon>Metazoa</taxon>
        <taxon>Ecdysozoa</taxon>
        <taxon>Arthropoda</taxon>
        <taxon>Hexapoda</taxon>
        <taxon>Insecta</taxon>
        <taxon>Pterygota</taxon>
        <taxon>Neoptera</taxon>
        <taxon>Polyneoptera</taxon>
        <taxon>Orthoptera</taxon>
        <taxon>Ensifera</taxon>
        <taxon>Gryllidea</taxon>
        <taxon>Grylloidea</taxon>
        <taxon>Gryllidae</taxon>
        <taxon>Gryllinae</taxon>
        <taxon>Gryllus</taxon>
    </lineage>
</organism>
<evidence type="ECO:0000313" key="4">
    <source>
        <dbReference type="Proteomes" id="UP001378592"/>
    </source>
</evidence>
<keyword evidence="4" id="KW-1185">Reference proteome</keyword>
<evidence type="ECO:0000256" key="2">
    <source>
        <dbReference type="SAM" id="SignalP"/>
    </source>
</evidence>